<accession>A0A9P8VL20</accession>
<keyword evidence="4" id="KW-1185">Reference proteome</keyword>
<dbReference type="OrthoDB" id="10435448at2759"/>
<proteinExistence type="predicted"/>
<gene>
    <name evidence="3" type="ORF">F5X68DRAFT_272806</name>
</gene>
<reference evidence="3" key="1">
    <citation type="journal article" date="2021" name="Nat. Commun.">
        <title>Genetic determinants of endophytism in the Arabidopsis root mycobiome.</title>
        <authorList>
            <person name="Mesny F."/>
            <person name="Miyauchi S."/>
            <person name="Thiergart T."/>
            <person name="Pickel B."/>
            <person name="Atanasova L."/>
            <person name="Karlsson M."/>
            <person name="Huettel B."/>
            <person name="Barry K.W."/>
            <person name="Haridas S."/>
            <person name="Chen C."/>
            <person name="Bauer D."/>
            <person name="Andreopoulos W."/>
            <person name="Pangilinan J."/>
            <person name="LaButti K."/>
            <person name="Riley R."/>
            <person name="Lipzen A."/>
            <person name="Clum A."/>
            <person name="Drula E."/>
            <person name="Henrissat B."/>
            <person name="Kohler A."/>
            <person name="Grigoriev I.V."/>
            <person name="Martin F.M."/>
            <person name="Hacquard S."/>
        </authorList>
    </citation>
    <scope>NUCLEOTIDE SEQUENCE</scope>
    <source>
        <strain evidence="3">MPI-SDFR-AT-0117</strain>
    </source>
</reference>
<dbReference type="Proteomes" id="UP000770015">
    <property type="component" value="Unassembled WGS sequence"/>
</dbReference>
<evidence type="ECO:0000313" key="4">
    <source>
        <dbReference type="Proteomes" id="UP000770015"/>
    </source>
</evidence>
<evidence type="ECO:0000313" key="3">
    <source>
        <dbReference type="EMBL" id="KAH6695471.1"/>
    </source>
</evidence>
<feature type="compositionally biased region" description="Basic and acidic residues" evidence="1">
    <location>
        <begin position="100"/>
        <end position="122"/>
    </location>
</feature>
<dbReference type="EMBL" id="JAGSXJ010000002">
    <property type="protein sequence ID" value="KAH6695471.1"/>
    <property type="molecule type" value="Genomic_DNA"/>
</dbReference>
<evidence type="ECO:0000256" key="2">
    <source>
        <dbReference type="SAM" id="SignalP"/>
    </source>
</evidence>
<feature type="region of interest" description="Disordered" evidence="1">
    <location>
        <begin position="93"/>
        <end position="122"/>
    </location>
</feature>
<comment type="caution">
    <text evidence="3">The sequence shown here is derived from an EMBL/GenBank/DDBJ whole genome shotgun (WGS) entry which is preliminary data.</text>
</comment>
<keyword evidence="2" id="KW-0732">Signal</keyword>
<protein>
    <submittedName>
        <fullName evidence="3">Uncharacterized protein</fullName>
    </submittedName>
</protein>
<sequence length="122" mass="13707">MQIKTAAVVLALLSSALAAPAPGTRVRTLSRRSDGRVIVGRQTSSLPPPIPWRCAELEEQCDCSRIPKDDIEGWFQCTTNWQCEWCAGLWTDEPEDEEEKEGKPEKPNASELPTRGRDLLWK</sequence>
<feature type="signal peptide" evidence="2">
    <location>
        <begin position="1"/>
        <end position="18"/>
    </location>
</feature>
<feature type="chain" id="PRO_5040123901" evidence="2">
    <location>
        <begin position="19"/>
        <end position="122"/>
    </location>
</feature>
<organism evidence="3 4">
    <name type="scientific">Plectosphaerella plurivora</name>
    <dbReference type="NCBI Taxonomy" id="936078"/>
    <lineage>
        <taxon>Eukaryota</taxon>
        <taxon>Fungi</taxon>
        <taxon>Dikarya</taxon>
        <taxon>Ascomycota</taxon>
        <taxon>Pezizomycotina</taxon>
        <taxon>Sordariomycetes</taxon>
        <taxon>Hypocreomycetidae</taxon>
        <taxon>Glomerellales</taxon>
        <taxon>Plectosphaerellaceae</taxon>
        <taxon>Plectosphaerella</taxon>
    </lineage>
</organism>
<evidence type="ECO:0000256" key="1">
    <source>
        <dbReference type="SAM" id="MobiDB-lite"/>
    </source>
</evidence>
<dbReference type="AlphaFoldDB" id="A0A9P8VL20"/>
<name>A0A9P8VL20_9PEZI</name>